<feature type="compositionally biased region" description="Low complexity" evidence="5">
    <location>
        <begin position="254"/>
        <end position="263"/>
    </location>
</feature>
<feature type="region of interest" description="Disordered" evidence="5">
    <location>
        <begin position="306"/>
        <end position="334"/>
    </location>
</feature>
<gene>
    <name evidence="7" type="ORF">C3L33_00021</name>
</gene>
<dbReference type="Proteomes" id="UP000428333">
    <property type="component" value="Linkage Group LG01"/>
</dbReference>
<keyword evidence="1" id="KW-0677">Repeat</keyword>
<name>A0A6A4M9Z0_9ERIC</name>
<dbReference type="InterPro" id="IPR016024">
    <property type="entry name" value="ARM-type_fold"/>
</dbReference>
<evidence type="ECO:0000256" key="5">
    <source>
        <dbReference type="SAM" id="MobiDB-lite"/>
    </source>
</evidence>
<feature type="repeat" description="Pumilio" evidence="4">
    <location>
        <begin position="652"/>
        <end position="687"/>
    </location>
</feature>
<comment type="caution">
    <text evidence="7">The sequence shown here is derived from an EMBL/GenBank/DDBJ whole genome shotgun (WGS) entry which is preliminary data.</text>
</comment>
<dbReference type="InterPro" id="IPR012940">
    <property type="entry name" value="NABP"/>
</dbReference>
<evidence type="ECO:0000256" key="4">
    <source>
        <dbReference type="PROSITE-ProRule" id="PRU00317"/>
    </source>
</evidence>
<protein>
    <recommendedName>
        <fullName evidence="6">PUM-HD domain-containing protein</fullName>
    </recommendedName>
</protein>
<feature type="repeat" description="Pumilio" evidence="4">
    <location>
        <begin position="738"/>
        <end position="773"/>
    </location>
</feature>
<sequence>MATESPMRMVESRRPSNWATLKDPSLNNVAVDELGLLLQGHRLRGDQKNMVPNRSGSAPPSMEGSFVAFGNLMAQHSSGLDSTLAKFSSSKNYESEEQLRADPAYSDYYYSTVNLNPRLPPPIIARENRRLVSHAVGLGDNWRLTSFDDSGNGSLYFSRGSLSTHNEEPEDDRSPHEALDNFSDSTNVFMSADNAAFLAARHKSLVDLIQEDFPRTPSPVYNLSHSSSHAATEKPIDHDVSAISLDDLSLNNSLSDSKSGSDGVYADMNAEVSGSLPPQTVEVSSKDAGSGDKILGSVATRSDAFSLQGQQKGHENNLQQQQRQQPFSQQGSTYQIRSAQPPVFSQGMNLPRSGIEKVYHGHPKNSAVAQPTLQPPGLTPPLYATAAAYMPSGNPFYPGLHPPGLYAPQYSFGGYAMSSAFLPPFMAGYPSPSGIPVQFDATSVQSFNGRSGVASTGEGIPRAGDFQNMPKVYEQRGLFLQPSFVDPMQMQYFQHPAEDAYGASGQYGWFGSMGVPGGQVDSFASQKEATVAAYRGDQNFQPSQDRNLSIISPRKGGITASAYYESPPSMGVMTQFQASPLGSPLLPGSPVGGADYSGRRNEFRFSQGSSRNVGVYNGWQGQRGGDTFNDPKRHSFLEELKSSNADRIDLSDISGRIAEFSVDQHGSRFIQQKLENCGLKRRHLFSRKFFLMLQIFRAWKLRTKEGTRRSTFRTDITFEFANALEVIELDQKTQLVHELDGHVMKCVRDQNANHVIQKCIECIPVEKIQFIIAAFKGQVATLSTHPYGCRVIQRVLEHCSEDLQCIVDEILESAYVLAQDQYGNYVTQHVLERGKPHERSQIISKLTGKIVPMSQHKYASNVVEKCLEHGDAAERELLIDEILVQSEENDNLLVMMKDQFANYVVQKILEISNDNHREVLLNRIRMHLHALKKYTYGKHIVARFEQLSGEGVNVIVRMESLLLPKPVEG</sequence>
<accession>A0A6A4M9Z0</accession>
<evidence type="ECO:0000256" key="1">
    <source>
        <dbReference type="ARBA" id="ARBA00022737"/>
    </source>
</evidence>
<dbReference type="PROSITE" id="PS50303">
    <property type="entry name" value="PUM_HD"/>
    <property type="match status" value="1"/>
</dbReference>
<feature type="non-terminal residue" evidence="7">
    <location>
        <position position="1"/>
    </location>
</feature>
<dbReference type="PANTHER" id="PTHR12537:SF121">
    <property type="entry name" value="PUMILIO HOMOLOG 5"/>
    <property type="match status" value="1"/>
</dbReference>
<dbReference type="SUPFAM" id="SSF48371">
    <property type="entry name" value="ARM repeat"/>
    <property type="match status" value="1"/>
</dbReference>
<dbReference type="CDD" id="cd07920">
    <property type="entry name" value="Pumilio"/>
    <property type="match status" value="1"/>
</dbReference>
<evidence type="ECO:0000313" key="8">
    <source>
        <dbReference type="Proteomes" id="UP000428333"/>
    </source>
</evidence>
<dbReference type="AlphaFoldDB" id="A0A6A4M9Z0"/>
<reference evidence="7 8" key="1">
    <citation type="journal article" date="2019" name="Genome Biol. Evol.">
        <title>The Rhododendron genome and chromosomal organization provide insight into shared whole-genome duplications across the heath family (Ericaceae).</title>
        <authorList>
            <person name="Soza V.L."/>
            <person name="Lindsley D."/>
            <person name="Waalkes A."/>
            <person name="Ramage E."/>
            <person name="Patwardhan R.P."/>
            <person name="Burton J.N."/>
            <person name="Adey A."/>
            <person name="Kumar A."/>
            <person name="Qiu R."/>
            <person name="Shendure J."/>
            <person name="Hall B."/>
        </authorList>
    </citation>
    <scope>NUCLEOTIDE SEQUENCE [LARGE SCALE GENOMIC DNA]</scope>
    <source>
        <strain evidence="7">RSF 1966-606</strain>
    </source>
</reference>
<feature type="compositionally biased region" description="Low complexity" evidence="5">
    <location>
        <begin position="319"/>
        <end position="330"/>
    </location>
</feature>
<dbReference type="GO" id="GO:0005737">
    <property type="term" value="C:cytoplasm"/>
    <property type="evidence" value="ECO:0007669"/>
    <property type="project" value="TreeGrafter"/>
</dbReference>
<dbReference type="PANTHER" id="PTHR12537">
    <property type="entry name" value="RNA BINDING PROTEIN PUMILIO-RELATED"/>
    <property type="match status" value="1"/>
</dbReference>
<keyword evidence="8" id="KW-1185">Reference proteome</keyword>
<dbReference type="InterPro" id="IPR011989">
    <property type="entry name" value="ARM-like"/>
</dbReference>
<organism evidence="7 8">
    <name type="scientific">Rhododendron williamsianum</name>
    <dbReference type="NCBI Taxonomy" id="262921"/>
    <lineage>
        <taxon>Eukaryota</taxon>
        <taxon>Viridiplantae</taxon>
        <taxon>Streptophyta</taxon>
        <taxon>Embryophyta</taxon>
        <taxon>Tracheophyta</taxon>
        <taxon>Spermatophyta</taxon>
        <taxon>Magnoliopsida</taxon>
        <taxon>eudicotyledons</taxon>
        <taxon>Gunneridae</taxon>
        <taxon>Pentapetalae</taxon>
        <taxon>asterids</taxon>
        <taxon>Ericales</taxon>
        <taxon>Ericaceae</taxon>
        <taxon>Ericoideae</taxon>
        <taxon>Rhodoreae</taxon>
        <taxon>Rhododendron</taxon>
    </lineage>
</organism>
<dbReference type="Gene3D" id="1.25.10.10">
    <property type="entry name" value="Leucine-rich Repeat Variant"/>
    <property type="match status" value="2"/>
</dbReference>
<dbReference type="EMBL" id="QEFC01000001">
    <property type="protein sequence ID" value="KAE9468073.1"/>
    <property type="molecule type" value="Genomic_DNA"/>
</dbReference>
<dbReference type="OrthoDB" id="668540at2759"/>
<feature type="repeat" description="Pumilio" evidence="4">
    <location>
        <begin position="809"/>
        <end position="844"/>
    </location>
</feature>
<dbReference type="GO" id="GO:0003729">
    <property type="term" value="F:mRNA binding"/>
    <property type="evidence" value="ECO:0007669"/>
    <property type="project" value="TreeGrafter"/>
</dbReference>
<evidence type="ECO:0000256" key="3">
    <source>
        <dbReference type="ARBA" id="ARBA00022884"/>
    </source>
</evidence>
<dbReference type="SMART" id="SM00025">
    <property type="entry name" value="Pumilio"/>
    <property type="match status" value="6"/>
</dbReference>
<feature type="repeat" description="Pumilio" evidence="4">
    <location>
        <begin position="881"/>
        <end position="922"/>
    </location>
</feature>
<feature type="domain" description="PUM-HD" evidence="6">
    <location>
        <begin position="632"/>
        <end position="948"/>
    </location>
</feature>
<evidence type="ECO:0000313" key="7">
    <source>
        <dbReference type="EMBL" id="KAE9468073.1"/>
    </source>
</evidence>
<evidence type="ECO:0000259" key="6">
    <source>
        <dbReference type="PROSITE" id="PS50303"/>
    </source>
</evidence>
<keyword evidence="2" id="KW-0810">Translation regulation</keyword>
<dbReference type="InterPro" id="IPR001313">
    <property type="entry name" value="Pumilio_RNA-bd_rpt"/>
</dbReference>
<feature type="repeat" description="Pumilio" evidence="4">
    <location>
        <begin position="774"/>
        <end position="802"/>
    </location>
</feature>
<feature type="region of interest" description="Disordered" evidence="5">
    <location>
        <begin position="254"/>
        <end position="294"/>
    </location>
</feature>
<dbReference type="Pfam" id="PF07990">
    <property type="entry name" value="NABP"/>
    <property type="match status" value="1"/>
</dbReference>
<feature type="repeat" description="Pumilio" evidence="4">
    <location>
        <begin position="845"/>
        <end position="880"/>
    </location>
</feature>
<proteinExistence type="predicted"/>
<dbReference type="PROSITE" id="PS50302">
    <property type="entry name" value="PUM"/>
    <property type="match status" value="6"/>
</dbReference>
<keyword evidence="3" id="KW-0694">RNA-binding</keyword>
<dbReference type="GO" id="GO:0006417">
    <property type="term" value="P:regulation of translation"/>
    <property type="evidence" value="ECO:0007669"/>
    <property type="project" value="UniProtKB-KW"/>
</dbReference>
<dbReference type="InterPro" id="IPR033133">
    <property type="entry name" value="PUM-HD"/>
</dbReference>
<dbReference type="InterPro" id="IPR033712">
    <property type="entry name" value="Pumilio_RNA-bd"/>
</dbReference>
<dbReference type="Pfam" id="PF00806">
    <property type="entry name" value="PUF"/>
    <property type="match status" value="6"/>
</dbReference>
<evidence type="ECO:0000256" key="2">
    <source>
        <dbReference type="ARBA" id="ARBA00022845"/>
    </source>
</evidence>